<evidence type="ECO:0000313" key="2">
    <source>
        <dbReference type="Proteomes" id="UP001631969"/>
    </source>
</evidence>
<dbReference type="EC" id="2.7.8.-" evidence="1"/>
<reference evidence="1" key="1">
    <citation type="submission" date="2024-12" db="EMBL/GenBank/DDBJ databases">
        <authorList>
            <person name="Wu N."/>
        </authorList>
    </citation>
    <scope>NUCLEOTIDE SEQUENCE</scope>
    <source>
        <strain evidence="1">P15</strain>
    </source>
</reference>
<dbReference type="EMBL" id="JBJURJ010000008">
    <property type="protein sequence ID" value="MFM9329279.1"/>
    <property type="molecule type" value="Genomic_DNA"/>
</dbReference>
<evidence type="ECO:0000313" key="1">
    <source>
        <dbReference type="EMBL" id="MFM9329279.1"/>
    </source>
</evidence>
<comment type="caution">
    <text evidence="1">The sequence shown here is derived from an EMBL/GenBank/DDBJ whole genome shotgun (WGS) entry which is preliminary data.</text>
</comment>
<sequence>MKVKRYWISCLLFVVVLAAGRFLLLRESQLLHLNGNLLMAIGSDVLFGLFVMAFVYVTKKVNRVLPYVLAIPMLLLFLANMEYIYAMGDVINLRDLFQAADAQFVQGTFSHLSFPVYSAVLLASLVFMILSVDRRKIAFRSYRISLRQLLLYAVVLLTAETGLIFLMGNNWERVSFTQASLHNGMVDLFYQKEMVFSDFPSDIDSQIYGVSQIKDGAYLLPADAAQPKNILIVAMEGIPGAYLEANQQYFAADHKVSLTSLEQIRDQTLLVPNFLTHNNQTIRGLYSLLSGGYPKLDASTPDAYEYIQNPQSVSMLPQELKARGYQTAFIQAAPLDYMSKDQFMSTAGFDTIIGSEGFTPKISFGWGVDDGAFFEQVPAYLEKMNEGDDPWFATLLTVGTHHPYAIPAELEAMYPDRKEASVRYLDESLSRFIEYLQTSDVGKDTMVIFTSDESHGVTGQPYGSNWGLCLVYSPTFTGEIVNDGAYGLKDLKGSILDYVDQETESEAVGRSIFRSYQKEEPVLFASHYSGDVFYLAAKGEVFQLDNRNRLYAIHSRNGQLFSKDYTRTRVTDNTMKQSLTMYKQYLNQSIIDPYQELVIINDKSFTAGWGDYFSITGGQYLTLPARSYVTITMDYEWMSPSEGDEISFYLDAESNPERLGRKTVDSSMEGQNKLVYTFYNEEERGSYNFTLRASMFANTATFKVNRLTVHFPMDKPEEVTGASAFEIYGQQAG</sequence>
<proteinExistence type="predicted"/>
<gene>
    <name evidence="1" type="ORF">ACI1P1_13370</name>
</gene>
<keyword evidence="2" id="KW-1185">Reference proteome</keyword>
<dbReference type="Proteomes" id="UP001631969">
    <property type="component" value="Unassembled WGS sequence"/>
</dbReference>
<name>A0ACC7P0Y6_9BACL</name>
<keyword evidence="1" id="KW-0808">Transferase</keyword>
<organism evidence="1 2">
    <name type="scientific">Paenibacillus mesotrionivorans</name>
    <dbReference type="NCBI Taxonomy" id="3160968"/>
    <lineage>
        <taxon>Bacteria</taxon>
        <taxon>Bacillati</taxon>
        <taxon>Bacillota</taxon>
        <taxon>Bacilli</taxon>
        <taxon>Bacillales</taxon>
        <taxon>Paenibacillaceae</taxon>
        <taxon>Paenibacillus</taxon>
    </lineage>
</organism>
<accession>A0ACC7P0Y6</accession>
<protein>
    <submittedName>
        <fullName evidence="1">LTA synthase family protein</fullName>
        <ecNumber evidence="1">2.7.8.-</ecNumber>
    </submittedName>
</protein>